<protein>
    <recommendedName>
        <fullName evidence="3">HEAT repeat-containing protein 1</fullName>
    </recommendedName>
</protein>
<name>A0AAV8UNS9_9RHOD</name>
<proteinExistence type="predicted"/>
<reference evidence="1 2" key="1">
    <citation type="journal article" date="2023" name="Nat. Commun.">
        <title>Origin of minicircular mitochondrial genomes in red algae.</title>
        <authorList>
            <person name="Lee Y."/>
            <person name="Cho C.H."/>
            <person name="Lee Y.M."/>
            <person name="Park S.I."/>
            <person name="Yang J.H."/>
            <person name="West J.A."/>
            <person name="Bhattacharya D."/>
            <person name="Yoon H.S."/>
        </authorList>
    </citation>
    <scope>NUCLEOTIDE SEQUENCE [LARGE SCALE GENOMIC DNA]</scope>
    <source>
        <strain evidence="1 2">CCMP1338</strain>
        <tissue evidence="1">Whole cell</tissue>
    </source>
</reference>
<dbReference type="EMBL" id="JAMWBK010000006">
    <property type="protein sequence ID" value="KAJ8904195.1"/>
    <property type="molecule type" value="Genomic_DNA"/>
</dbReference>
<organism evidence="1 2">
    <name type="scientific">Rhodosorus marinus</name>
    <dbReference type="NCBI Taxonomy" id="101924"/>
    <lineage>
        <taxon>Eukaryota</taxon>
        <taxon>Rhodophyta</taxon>
        <taxon>Stylonematophyceae</taxon>
        <taxon>Stylonematales</taxon>
        <taxon>Stylonemataceae</taxon>
        <taxon>Rhodosorus</taxon>
    </lineage>
</organism>
<evidence type="ECO:0008006" key="3">
    <source>
        <dbReference type="Google" id="ProtNLM"/>
    </source>
</evidence>
<evidence type="ECO:0000313" key="1">
    <source>
        <dbReference type="EMBL" id="KAJ8904195.1"/>
    </source>
</evidence>
<gene>
    <name evidence="1" type="ORF">NDN08_000722</name>
</gene>
<accession>A0AAV8UNS9</accession>
<comment type="caution">
    <text evidence="1">The sequence shown here is derived from an EMBL/GenBank/DDBJ whole genome shotgun (WGS) entry which is preliminary data.</text>
</comment>
<evidence type="ECO:0000313" key="2">
    <source>
        <dbReference type="Proteomes" id="UP001157974"/>
    </source>
</evidence>
<dbReference type="AlphaFoldDB" id="A0AAV8UNS9"/>
<dbReference type="Proteomes" id="UP001157974">
    <property type="component" value="Unassembled WGS sequence"/>
</dbReference>
<sequence length="1175" mass="132870">MKAAVDQSVDDEGLGYCRDDEWRRQHQISRRRAYEIVLHLNSNREIGAEEQDSPESGEIDFENGSWLLVAGTLVEHGYTVAELQHRYSSQHRTLLILHRNRDASLFSYIESLLAELLILCYNHPRQHIYPSSSSNDSGRDLSGFALLVRVREVCEDLGERFWTVLGRVIKKLKTSKRSWSKPTSEENWFSKFVWTVIMSWGPIGSYSLTTRDPLSRVVEVSGTVRLPEDHDGWVLVGQLLRDNWRFLNIDWDKTIIPNIEKLGVWWGWSPSVAQASLEVLRCHHVHSRKRRVPESILLVNSHKCNSRLCAGVVLLAGRIVQNLSPQGRALYKDQCSAFIDGLERNSEYFSSPAGIREHCLDLQLSMGECYDSLPMWIQRLRKMVLGGDDQVDERILTYAQGLSSRALRLNSKGEYMRPICEALADVISLLANRMIETNSQVNGFGHRGGPQDPLIIEELKNRLRRNDKSLCSLMQHMRVFVESLSWSSSQYTNTARSVFPLLEVKLNGMIRLSEVLNLVAPIAVMEFCASLTAVATTQSCENGDTSTLRNRLDEDFLFDVDPDALIWRNKLATSLRSNSLDNLSLMIKKLESRYSTRSHGHQESQNPNHRTNLKCAKALGSLLTYFYNCRFIQDATEMFSRSPLISGYQSLSKILRFEHGQDLCCSHMTPFLRGLDGRGCQDPFFLRALGLTLSAVLFRSLVEVEEPSLAAVDFVSAVQANASVRSHLLSDELASKLNRFPEKQSMNQLLEHTLFKFRSDFMQSHVATMDMEYLRCSTALVVSMVRGRLPENVLASGSSAFSGISDDRRIATSTTKAAKIFCDLLARYKFLSPLEPARAEALDLCFELLGLIAGTFELGDTLCECISLLIPVMCQDNARRELLLALITRLLRTTNSDDVVGAIASGIFSSESDQVSSTFRAETLNDIVLRLCKRRSNGYSNCRELLLRFWTSENMSIHQNEMVATAKVMMSLDILQILLDYHDSSARTCEPVDHTAIFRTAGRLVNLFGCSAFLHEHMVDYILSVVYCGLCEVDYVLFKSSGSRSNSRKAWRKLLVSHGRKFVYSSEFSSLLPGEQRFLPKHGLLRSPEIFVNLLHSIFESGSFGRDIMKYDVLPELCKTVQDLELMAQMGEMTTSDVRTEIITIDGPSQELGRKLTEFFRETCNGLSASKITTL</sequence>
<keyword evidence="2" id="KW-1185">Reference proteome</keyword>